<accession>R0MCN0</accession>
<keyword evidence="1" id="KW-0472">Membrane</keyword>
<evidence type="ECO:0000313" key="3">
    <source>
        <dbReference type="Proteomes" id="UP000016927"/>
    </source>
</evidence>
<dbReference type="EMBL" id="KB909727">
    <property type="protein sequence ID" value="EOB11795.1"/>
    <property type="molecule type" value="Genomic_DNA"/>
</dbReference>
<dbReference type="VEuPathDB" id="MicrosporidiaDB:NBO_820g0002"/>
<dbReference type="Proteomes" id="UP000016927">
    <property type="component" value="Unassembled WGS sequence"/>
</dbReference>
<dbReference type="AlphaFoldDB" id="R0MCN0"/>
<proteinExistence type="predicted"/>
<gene>
    <name evidence="2" type="ORF">NBO_820g0002</name>
</gene>
<keyword evidence="1" id="KW-0812">Transmembrane</keyword>
<dbReference type="HOGENOM" id="CLU_2655119_0_0_1"/>
<keyword evidence="1" id="KW-1133">Transmembrane helix</keyword>
<keyword evidence="3" id="KW-1185">Reference proteome</keyword>
<organism evidence="2 3">
    <name type="scientific">Nosema bombycis (strain CQ1 / CVCC 102059)</name>
    <name type="common">Microsporidian parasite</name>
    <name type="synonym">Pebrine of silkworm</name>
    <dbReference type="NCBI Taxonomy" id="578461"/>
    <lineage>
        <taxon>Eukaryota</taxon>
        <taxon>Fungi</taxon>
        <taxon>Fungi incertae sedis</taxon>
        <taxon>Microsporidia</taxon>
        <taxon>Nosematidae</taxon>
        <taxon>Nosema</taxon>
    </lineage>
</organism>
<sequence length="76" mass="9333">MHFFKKQTLCIKKNFKFLFIEFNLFSISSLPFTYKNPTYQSQTEQCYNNQDNDFLFLIVYAFLYNNFIRIISFLKN</sequence>
<name>R0MCN0_NOSB1</name>
<evidence type="ECO:0000313" key="2">
    <source>
        <dbReference type="EMBL" id="EOB11795.1"/>
    </source>
</evidence>
<feature type="transmembrane region" description="Helical" evidence="1">
    <location>
        <begin position="54"/>
        <end position="74"/>
    </location>
</feature>
<reference evidence="2 3" key="1">
    <citation type="journal article" date="2013" name="BMC Genomics">
        <title>Comparative genomics of parasitic silkworm microsporidia reveal an association between genome expansion and host adaptation.</title>
        <authorList>
            <person name="Pan G."/>
            <person name="Xu J."/>
            <person name="Li T."/>
            <person name="Xia Q."/>
            <person name="Liu S.L."/>
            <person name="Zhang G."/>
            <person name="Li S."/>
            <person name="Li C."/>
            <person name="Liu H."/>
            <person name="Yang L."/>
            <person name="Liu T."/>
            <person name="Zhang X."/>
            <person name="Wu Z."/>
            <person name="Fan W."/>
            <person name="Dang X."/>
            <person name="Xiang H."/>
            <person name="Tao M."/>
            <person name="Li Y."/>
            <person name="Hu J."/>
            <person name="Li Z."/>
            <person name="Lin L."/>
            <person name="Luo J."/>
            <person name="Geng L."/>
            <person name="Wang L."/>
            <person name="Long M."/>
            <person name="Wan Y."/>
            <person name="He N."/>
            <person name="Zhang Z."/>
            <person name="Lu C."/>
            <person name="Keeling P.J."/>
            <person name="Wang J."/>
            <person name="Xiang Z."/>
            <person name="Zhou Z."/>
        </authorList>
    </citation>
    <scope>NUCLEOTIDE SEQUENCE [LARGE SCALE GENOMIC DNA]</scope>
    <source>
        <strain evidence="3">CQ1 / CVCC 102059</strain>
    </source>
</reference>
<feature type="transmembrane region" description="Helical" evidence="1">
    <location>
        <begin position="15"/>
        <end position="34"/>
    </location>
</feature>
<evidence type="ECO:0000256" key="1">
    <source>
        <dbReference type="SAM" id="Phobius"/>
    </source>
</evidence>
<protein>
    <submittedName>
        <fullName evidence="2">Uncharacterized protein</fullName>
    </submittedName>
</protein>